<feature type="signal peptide" evidence="1">
    <location>
        <begin position="1"/>
        <end position="24"/>
    </location>
</feature>
<feature type="chain" id="PRO_5035943243" description="Inhibitor I9 domain-containing protein" evidence="1">
    <location>
        <begin position="25"/>
        <end position="95"/>
    </location>
</feature>
<gene>
    <name evidence="3" type="ORF">PVAP13_6NG209500</name>
</gene>
<dbReference type="Proteomes" id="UP000823388">
    <property type="component" value="Chromosome 6N"/>
</dbReference>
<dbReference type="EMBL" id="CM029048">
    <property type="protein sequence ID" value="KAG2578975.1"/>
    <property type="molecule type" value="Genomic_DNA"/>
</dbReference>
<organism evidence="3 4">
    <name type="scientific">Panicum virgatum</name>
    <name type="common">Blackwell switchgrass</name>
    <dbReference type="NCBI Taxonomy" id="38727"/>
    <lineage>
        <taxon>Eukaryota</taxon>
        <taxon>Viridiplantae</taxon>
        <taxon>Streptophyta</taxon>
        <taxon>Embryophyta</taxon>
        <taxon>Tracheophyta</taxon>
        <taxon>Spermatophyta</taxon>
        <taxon>Magnoliopsida</taxon>
        <taxon>Liliopsida</taxon>
        <taxon>Poales</taxon>
        <taxon>Poaceae</taxon>
        <taxon>PACMAD clade</taxon>
        <taxon>Panicoideae</taxon>
        <taxon>Panicodae</taxon>
        <taxon>Paniceae</taxon>
        <taxon>Panicinae</taxon>
        <taxon>Panicum</taxon>
        <taxon>Panicum sect. Hiantes</taxon>
    </lineage>
</organism>
<keyword evidence="1" id="KW-0732">Signal</keyword>
<protein>
    <recommendedName>
        <fullName evidence="2">Inhibitor I9 domain-containing protein</fullName>
    </recommendedName>
</protein>
<evidence type="ECO:0000259" key="2">
    <source>
        <dbReference type="Pfam" id="PF05922"/>
    </source>
</evidence>
<evidence type="ECO:0000256" key="1">
    <source>
        <dbReference type="SAM" id="SignalP"/>
    </source>
</evidence>
<dbReference type="AlphaFoldDB" id="A0A8T0R181"/>
<sequence>MAAAVTHFALALVLLLTIIGMDDAAIRAWHLSFLPTNMTSEGKQRLLQSYYTDLNRFFALLTEEEAKVVAGKPNVIGIIANGYKYLQEDDEGALE</sequence>
<accession>A0A8T0R181</accession>
<name>A0A8T0R181_PANVG</name>
<keyword evidence="4" id="KW-1185">Reference proteome</keyword>
<dbReference type="InterPro" id="IPR037045">
    <property type="entry name" value="S8pro/Inhibitor_I9_sf"/>
</dbReference>
<proteinExistence type="predicted"/>
<dbReference type="Pfam" id="PF05922">
    <property type="entry name" value="Inhibitor_I9"/>
    <property type="match status" value="1"/>
</dbReference>
<feature type="domain" description="Inhibitor I9" evidence="2">
    <location>
        <begin position="23"/>
        <end position="81"/>
    </location>
</feature>
<evidence type="ECO:0000313" key="4">
    <source>
        <dbReference type="Proteomes" id="UP000823388"/>
    </source>
</evidence>
<evidence type="ECO:0000313" key="3">
    <source>
        <dbReference type="EMBL" id="KAG2578975.1"/>
    </source>
</evidence>
<dbReference type="Gene3D" id="3.30.70.80">
    <property type="entry name" value="Peptidase S8 propeptide/proteinase inhibitor I9"/>
    <property type="match status" value="1"/>
</dbReference>
<comment type="caution">
    <text evidence="3">The sequence shown here is derived from an EMBL/GenBank/DDBJ whole genome shotgun (WGS) entry which is preliminary data.</text>
</comment>
<reference evidence="3" key="1">
    <citation type="submission" date="2020-05" db="EMBL/GenBank/DDBJ databases">
        <title>WGS assembly of Panicum virgatum.</title>
        <authorList>
            <person name="Lovell J.T."/>
            <person name="Jenkins J."/>
            <person name="Shu S."/>
            <person name="Juenger T.E."/>
            <person name="Schmutz J."/>
        </authorList>
    </citation>
    <scope>NUCLEOTIDE SEQUENCE</scope>
    <source>
        <strain evidence="3">AP13</strain>
    </source>
</reference>
<dbReference type="InterPro" id="IPR010259">
    <property type="entry name" value="S8pro/Inhibitor_I9"/>
</dbReference>